<dbReference type="Proteomes" id="UP000267606">
    <property type="component" value="Unassembled WGS sequence"/>
</dbReference>
<gene>
    <name evidence="1" type="ORF">OFLC_LOCUS11535</name>
</gene>
<evidence type="ECO:0000313" key="2">
    <source>
        <dbReference type="Proteomes" id="UP000267606"/>
    </source>
</evidence>
<dbReference type="STRING" id="387005.A0A183HVM3"/>
<dbReference type="AlphaFoldDB" id="A0A183HVM3"/>
<evidence type="ECO:0000313" key="3">
    <source>
        <dbReference type="WBParaSite" id="OFLC_0001153501-mRNA-1"/>
    </source>
</evidence>
<dbReference type="WBParaSite" id="OFLC_0001153501-mRNA-1">
    <property type="protein sequence ID" value="OFLC_0001153501-mRNA-1"/>
    <property type="gene ID" value="OFLC_0001153501"/>
</dbReference>
<keyword evidence="2" id="KW-1185">Reference proteome</keyword>
<name>A0A183HVM3_9BILA</name>
<evidence type="ECO:0000313" key="1">
    <source>
        <dbReference type="EMBL" id="VDO77173.1"/>
    </source>
</evidence>
<sequence>MPKMHRQNCIHRRNRYIRKPFDIDVLLGYDKENSFEQVNKCKIFQLFQLLSLIVLFNSFLKD</sequence>
<accession>A0A183HVM3</accession>
<proteinExistence type="predicted"/>
<organism evidence="3">
    <name type="scientific">Onchocerca flexuosa</name>
    <dbReference type="NCBI Taxonomy" id="387005"/>
    <lineage>
        <taxon>Eukaryota</taxon>
        <taxon>Metazoa</taxon>
        <taxon>Ecdysozoa</taxon>
        <taxon>Nematoda</taxon>
        <taxon>Chromadorea</taxon>
        <taxon>Rhabditida</taxon>
        <taxon>Spirurina</taxon>
        <taxon>Spiruromorpha</taxon>
        <taxon>Filarioidea</taxon>
        <taxon>Onchocercidae</taxon>
        <taxon>Onchocerca</taxon>
    </lineage>
</organism>
<reference evidence="3" key="1">
    <citation type="submission" date="2016-06" db="UniProtKB">
        <authorList>
            <consortium name="WormBaseParasite"/>
        </authorList>
    </citation>
    <scope>IDENTIFICATION</scope>
</reference>
<reference evidence="1 2" key="2">
    <citation type="submission" date="2018-11" db="EMBL/GenBank/DDBJ databases">
        <authorList>
            <consortium name="Pathogen Informatics"/>
        </authorList>
    </citation>
    <scope>NUCLEOTIDE SEQUENCE [LARGE SCALE GENOMIC DNA]</scope>
</reference>
<protein>
    <submittedName>
        <fullName evidence="3">2-amino-4-hydroxy-6-hydroxymethyldihydropteridine diphosphokinase</fullName>
    </submittedName>
</protein>
<dbReference type="EMBL" id="UZAJ01016754">
    <property type="protein sequence ID" value="VDO77173.1"/>
    <property type="molecule type" value="Genomic_DNA"/>
</dbReference>